<dbReference type="PRINTS" id="PR01657">
    <property type="entry name" value="MCMFAMILY"/>
</dbReference>
<dbReference type="SMART" id="SM00350">
    <property type="entry name" value="MCM"/>
    <property type="match status" value="1"/>
</dbReference>
<evidence type="ECO:0000256" key="11">
    <source>
        <dbReference type="RuleBase" id="RU365012"/>
    </source>
</evidence>
<keyword evidence="7 10" id="KW-0238">DNA-binding</keyword>
<dbReference type="PRINTS" id="PR01663">
    <property type="entry name" value="MCMPROTEIN7"/>
</dbReference>
<evidence type="ECO:0000313" key="13">
    <source>
        <dbReference type="EMBL" id="KAF7684159.1"/>
    </source>
</evidence>
<dbReference type="SUPFAM" id="SSF52540">
    <property type="entry name" value="P-loop containing nucleoside triphosphate hydrolases"/>
    <property type="match status" value="1"/>
</dbReference>
<dbReference type="PANTHER" id="PTHR11630:SF26">
    <property type="entry name" value="DNA REPLICATION LICENSING FACTOR MCM7"/>
    <property type="match status" value="1"/>
</dbReference>
<dbReference type="InterPro" id="IPR003593">
    <property type="entry name" value="AAA+_ATPase"/>
</dbReference>
<dbReference type="Pfam" id="PF17855">
    <property type="entry name" value="MCM_lid"/>
    <property type="match status" value="1"/>
</dbReference>
<protein>
    <recommendedName>
        <fullName evidence="11">DNA replication licensing factor MCM7</fullName>
        <ecNumber evidence="11">3.6.4.12</ecNumber>
    </recommendedName>
</protein>
<proteinExistence type="inferred from homology"/>
<dbReference type="Pfam" id="PF14551">
    <property type="entry name" value="MCM_N"/>
    <property type="match status" value="1"/>
</dbReference>
<dbReference type="Pfam" id="PF17207">
    <property type="entry name" value="MCM_OB"/>
    <property type="match status" value="1"/>
</dbReference>
<gene>
    <name evidence="13" type="primary">Mcm7</name>
    <name evidence="11" type="synonym">MCM7</name>
    <name evidence="13" type="ORF">TCON_0645</name>
</gene>
<evidence type="ECO:0000256" key="5">
    <source>
        <dbReference type="ARBA" id="ARBA00022806"/>
    </source>
</evidence>
<evidence type="ECO:0000256" key="6">
    <source>
        <dbReference type="ARBA" id="ARBA00022840"/>
    </source>
</evidence>
<comment type="caution">
    <text evidence="13">The sequence shown here is derived from an EMBL/GenBank/DDBJ whole genome shotgun (WGS) entry which is preliminary data.</text>
</comment>
<evidence type="ECO:0000256" key="7">
    <source>
        <dbReference type="ARBA" id="ARBA00023125"/>
    </source>
</evidence>
<dbReference type="InterPro" id="IPR033762">
    <property type="entry name" value="MCM_OB"/>
</dbReference>
<keyword evidence="6 10" id="KW-0067">ATP-binding</keyword>
<evidence type="ECO:0000313" key="14">
    <source>
        <dbReference type="Proteomes" id="UP001516464"/>
    </source>
</evidence>
<evidence type="ECO:0000256" key="4">
    <source>
        <dbReference type="ARBA" id="ARBA00022801"/>
    </source>
</evidence>
<keyword evidence="8 11" id="KW-0539">Nucleus</keyword>
<dbReference type="InterPro" id="IPR001208">
    <property type="entry name" value="MCM_dom"/>
</dbReference>
<accession>A0ABQ7I160</accession>
<keyword evidence="2 11" id="KW-0235">DNA replication</keyword>
<comment type="subcellular location">
    <subcellularLocation>
        <location evidence="1 11">Nucleus</location>
    </subcellularLocation>
</comment>
<dbReference type="Gene3D" id="2.20.28.10">
    <property type="match status" value="1"/>
</dbReference>
<dbReference type="EC" id="3.6.4.12" evidence="11"/>
<evidence type="ECO:0000256" key="2">
    <source>
        <dbReference type="ARBA" id="ARBA00022705"/>
    </source>
</evidence>
<dbReference type="PROSITE" id="PS00847">
    <property type="entry name" value="MCM_1"/>
    <property type="match status" value="1"/>
</dbReference>
<dbReference type="Gene3D" id="3.30.1640.10">
    <property type="entry name" value="mini-chromosome maintenance (MCM) complex, chain A, domain 1"/>
    <property type="match status" value="1"/>
</dbReference>
<dbReference type="InterPro" id="IPR027925">
    <property type="entry name" value="MCM_N"/>
</dbReference>
<dbReference type="PROSITE" id="PS50051">
    <property type="entry name" value="MCM_2"/>
    <property type="match status" value="1"/>
</dbReference>
<evidence type="ECO:0000256" key="10">
    <source>
        <dbReference type="RuleBase" id="RU004070"/>
    </source>
</evidence>
<dbReference type="InterPro" id="IPR008050">
    <property type="entry name" value="MCM7"/>
</dbReference>
<evidence type="ECO:0000259" key="12">
    <source>
        <dbReference type="PROSITE" id="PS50051"/>
    </source>
</evidence>
<dbReference type="Proteomes" id="UP001516464">
    <property type="component" value="Unassembled WGS sequence"/>
</dbReference>
<dbReference type="Gene3D" id="3.40.50.300">
    <property type="entry name" value="P-loop containing nucleotide triphosphate hydrolases"/>
    <property type="match status" value="1"/>
</dbReference>
<evidence type="ECO:0000256" key="8">
    <source>
        <dbReference type="ARBA" id="ARBA00023242"/>
    </source>
</evidence>
<feature type="domain" description="MCM C-terminal AAA(+) ATPase" evidence="12">
    <location>
        <begin position="315"/>
        <end position="519"/>
    </location>
</feature>
<comment type="function">
    <text evidence="11">Acts as component of the MCM2-7 complex (MCM complex) which is the replicative helicase essential for 'once per cell cycle' DNA replication initiation and elongation in eukaryotic cells. The active ATPase sites in the MCM2-7 ring are formed through the interaction surfaces of two neighboring subunits such that a critical structure of a conserved arginine finger motif is provided in trans relative to the ATP-binding site of the Walker A box of the adjacent subunit. The six ATPase active sites, however, are likely to contribute differentially to the complex helicase activity.</text>
</comment>
<organism evidence="13 14">
    <name type="scientific">Astathelohania contejeani</name>
    <dbReference type="NCBI Taxonomy" id="164912"/>
    <lineage>
        <taxon>Eukaryota</taxon>
        <taxon>Fungi</taxon>
        <taxon>Fungi incertae sedis</taxon>
        <taxon>Microsporidia</taxon>
        <taxon>Astathelohaniidae</taxon>
        <taxon>Astathelohania</taxon>
    </lineage>
</organism>
<dbReference type="InterPro" id="IPR041562">
    <property type="entry name" value="MCM_lid"/>
</dbReference>
<comment type="catalytic activity">
    <reaction evidence="11">
        <text>ATP + H2O = ADP + phosphate + H(+)</text>
        <dbReference type="Rhea" id="RHEA:13065"/>
        <dbReference type="ChEBI" id="CHEBI:15377"/>
        <dbReference type="ChEBI" id="CHEBI:15378"/>
        <dbReference type="ChEBI" id="CHEBI:30616"/>
        <dbReference type="ChEBI" id="CHEBI:43474"/>
        <dbReference type="ChEBI" id="CHEBI:456216"/>
        <dbReference type="EC" id="3.6.4.12"/>
    </reaction>
</comment>
<keyword evidence="14" id="KW-1185">Reference proteome</keyword>
<dbReference type="Gene3D" id="2.40.50.140">
    <property type="entry name" value="Nucleic acid-binding proteins"/>
    <property type="match status" value="1"/>
</dbReference>
<keyword evidence="4 11" id="KW-0378">Hydrolase</keyword>
<dbReference type="InterPro" id="IPR012340">
    <property type="entry name" value="NA-bd_OB-fold"/>
</dbReference>
<dbReference type="Pfam" id="PF00493">
    <property type="entry name" value="MCM"/>
    <property type="match status" value="1"/>
</dbReference>
<keyword evidence="5 11" id="KW-0347">Helicase</keyword>
<evidence type="ECO:0000256" key="1">
    <source>
        <dbReference type="ARBA" id="ARBA00004123"/>
    </source>
</evidence>
<evidence type="ECO:0000256" key="9">
    <source>
        <dbReference type="ARBA" id="ARBA00023306"/>
    </source>
</evidence>
<name>A0ABQ7I160_9MICR</name>
<dbReference type="PANTHER" id="PTHR11630">
    <property type="entry name" value="DNA REPLICATION LICENSING FACTOR MCM FAMILY MEMBER"/>
    <property type="match status" value="1"/>
</dbReference>
<evidence type="ECO:0000256" key="3">
    <source>
        <dbReference type="ARBA" id="ARBA00022741"/>
    </source>
</evidence>
<reference evidence="13 14" key="1">
    <citation type="submission" date="2019-01" db="EMBL/GenBank/DDBJ databases">
        <title>Genomes sequencing and comparative genomics of infectious freshwater microsporidia, Cucumispora dikerogammari and Thelohania contejeani.</title>
        <authorList>
            <person name="Cormier A."/>
            <person name="Giraud I."/>
            <person name="Wattier R."/>
            <person name="Teixeira M."/>
            <person name="Grandjean F."/>
            <person name="Rigaud T."/>
            <person name="Cordaux R."/>
        </authorList>
    </citation>
    <scope>NUCLEOTIDE SEQUENCE [LARGE SCALE GENOMIC DNA]</scope>
    <source>
        <strain evidence="13">T1</strain>
        <tissue evidence="13">Spores</tissue>
    </source>
</reference>
<dbReference type="SMART" id="SM00382">
    <property type="entry name" value="AAA"/>
    <property type="match status" value="1"/>
</dbReference>
<dbReference type="InterPro" id="IPR027417">
    <property type="entry name" value="P-loop_NTPase"/>
</dbReference>
<dbReference type="InterPro" id="IPR031327">
    <property type="entry name" value="MCM"/>
</dbReference>
<sequence length="688" mass="76762">MNELSTFQTAINYNEDIEKISKFLLFYTENETPKYIDQLKCIQSDPDATLYIDMDDLATHDLSLCERFENNTISYLRLMHRVVDSMILEEDDAIMQDDEFFYHRISRMREKHPGTQITEMIPAQLLRSYTIFLRPRSDPRSVRSIGAEDIGKLIRVRGIVTRVGQIRPSMAVATYVCDSCGSETFQPISGDTFSPLEECQSEKCKLRKIRGSLCLQTRGSRFIKSQSIRLQEIPSDVPYGCIPRSINIECYGTATDKVRPGDCVIIGGIFLPKPYLGYKRVKAGLLTDTFLYASFVDGIQTKNIHSVNPVTRDPNVLANAIAPEIYGMEDIKKILLLMLVGSPTITRKDGMRVRGDINVLLLGDPGIAKSQLLKTVARLSSRGIYTTGRGSSGVGLTASVLRDSVTGETVLEGGALVLADGGICCIDELDKMSEVDRTSIHEVMEQQSVSISKAGINTTLNARCGVLGAANPVRGFYDDKRSVEANVGLPCALLSRFDVLVVLRDLGNEEKDKQLGDHVASLHGVGNENEQKECIKYDDIKQIIVEAKKINPVVPIALREKLTNAYVEIRKDNRLITPRYLLSLIRLSIAHCRIRGSNILSEEDINEALRLMALAKVERSAPEPKLLPKYAIYNLIVELSKLSPVISLDSIYRVTDGKYSREDVTNCITEFESIGIWMVDGDNLRVMN</sequence>
<dbReference type="InterPro" id="IPR018525">
    <property type="entry name" value="MCM_CS"/>
</dbReference>
<dbReference type="SUPFAM" id="SSF50249">
    <property type="entry name" value="Nucleic acid-binding proteins"/>
    <property type="match status" value="1"/>
</dbReference>
<comment type="similarity">
    <text evidence="10">Belongs to the MCM family.</text>
</comment>
<keyword evidence="3 10" id="KW-0547">Nucleotide-binding</keyword>
<keyword evidence="9 11" id="KW-0131">Cell cycle</keyword>
<dbReference type="EMBL" id="SBIQ01000026">
    <property type="protein sequence ID" value="KAF7684159.1"/>
    <property type="molecule type" value="Genomic_DNA"/>
</dbReference>